<dbReference type="Gene3D" id="3.40.50.1820">
    <property type="entry name" value="alpha/beta hydrolase"/>
    <property type="match status" value="1"/>
</dbReference>
<dbReference type="EMBL" id="CP035758">
    <property type="protein sequence ID" value="QBD75432.1"/>
    <property type="molecule type" value="Genomic_DNA"/>
</dbReference>
<reference evidence="2 3" key="1">
    <citation type="submission" date="2019-01" db="EMBL/GenBank/DDBJ databases">
        <title>Ktedonosporobacter rubrisoli SCAWS-G2.</title>
        <authorList>
            <person name="Huang Y."/>
            <person name="Yan B."/>
        </authorList>
    </citation>
    <scope>NUCLEOTIDE SEQUENCE [LARGE SCALE GENOMIC DNA]</scope>
    <source>
        <strain evidence="2 3">SCAWS-G2</strain>
    </source>
</reference>
<dbReference type="GO" id="GO:0004806">
    <property type="term" value="F:triacylglycerol lipase activity"/>
    <property type="evidence" value="ECO:0007669"/>
    <property type="project" value="TreeGrafter"/>
</dbReference>
<sequence length="266" mass="28890">MPFVTVPDGTRLYYEVSGQGEPLLLVNGQGMDHTSWKELRTDFTERYQVIIVDHRGTGLSDKPAEPAYTTRGLAQDMIAVLDHLGIARAHVYGFSLGGRISQWLGINYSQRVGALVLGATSPGSAHGIARSAEVEALWSNPPGDPQEALQKIAALFFSPAWAAANRETVRASFGNMPIPEYARKLISQASEAHDAWESLPQITAPTLILHGSADMLNPTGNASLPAERILNAELSILEGARHGYLVEFRQEASNIVNAFLARHPLQ</sequence>
<evidence type="ECO:0000313" key="2">
    <source>
        <dbReference type="EMBL" id="QBD75432.1"/>
    </source>
</evidence>
<dbReference type="Proteomes" id="UP000290365">
    <property type="component" value="Chromosome"/>
</dbReference>
<keyword evidence="3" id="KW-1185">Reference proteome</keyword>
<dbReference type="InterPro" id="IPR000073">
    <property type="entry name" value="AB_hydrolase_1"/>
</dbReference>
<dbReference type="OrthoDB" id="9775557at2"/>
<evidence type="ECO:0000259" key="1">
    <source>
        <dbReference type="Pfam" id="PF00561"/>
    </source>
</evidence>
<proteinExistence type="predicted"/>
<dbReference type="InterPro" id="IPR029058">
    <property type="entry name" value="AB_hydrolase_fold"/>
</dbReference>
<gene>
    <name evidence="2" type="ORF">EPA93_05210</name>
</gene>
<dbReference type="PRINTS" id="PR00111">
    <property type="entry name" value="ABHYDROLASE"/>
</dbReference>
<organism evidence="2 3">
    <name type="scientific">Ktedonosporobacter rubrisoli</name>
    <dbReference type="NCBI Taxonomy" id="2509675"/>
    <lineage>
        <taxon>Bacteria</taxon>
        <taxon>Bacillati</taxon>
        <taxon>Chloroflexota</taxon>
        <taxon>Ktedonobacteria</taxon>
        <taxon>Ktedonobacterales</taxon>
        <taxon>Ktedonosporobacteraceae</taxon>
        <taxon>Ktedonosporobacter</taxon>
    </lineage>
</organism>
<protein>
    <submittedName>
        <fullName evidence="2">Alpha/beta fold hydrolase</fullName>
    </submittedName>
</protein>
<dbReference type="RefSeq" id="WP_129886030.1">
    <property type="nucleotide sequence ID" value="NZ_CP035758.1"/>
</dbReference>
<feature type="domain" description="AB hydrolase-1" evidence="1">
    <location>
        <begin position="22"/>
        <end position="242"/>
    </location>
</feature>
<dbReference type="AlphaFoldDB" id="A0A4P6JKD9"/>
<dbReference type="KEGG" id="kbs:EPA93_05210"/>
<name>A0A4P6JKD9_KTERU</name>
<evidence type="ECO:0000313" key="3">
    <source>
        <dbReference type="Proteomes" id="UP000290365"/>
    </source>
</evidence>
<dbReference type="GO" id="GO:0046503">
    <property type="term" value="P:glycerolipid catabolic process"/>
    <property type="evidence" value="ECO:0007669"/>
    <property type="project" value="TreeGrafter"/>
</dbReference>
<keyword evidence="2" id="KW-0378">Hydrolase</keyword>
<dbReference type="PANTHER" id="PTHR43433">
    <property type="entry name" value="HYDROLASE, ALPHA/BETA FOLD FAMILY PROTEIN"/>
    <property type="match status" value="1"/>
</dbReference>
<dbReference type="InterPro" id="IPR050471">
    <property type="entry name" value="AB_hydrolase"/>
</dbReference>
<accession>A0A4P6JKD9</accession>
<dbReference type="Pfam" id="PF00561">
    <property type="entry name" value="Abhydrolase_1"/>
    <property type="match status" value="1"/>
</dbReference>
<dbReference type="SUPFAM" id="SSF53474">
    <property type="entry name" value="alpha/beta-Hydrolases"/>
    <property type="match status" value="1"/>
</dbReference>
<dbReference type="PANTHER" id="PTHR43433:SF5">
    <property type="entry name" value="AB HYDROLASE-1 DOMAIN-CONTAINING PROTEIN"/>
    <property type="match status" value="1"/>
</dbReference>